<evidence type="ECO:0000256" key="1">
    <source>
        <dbReference type="SAM" id="MobiDB-lite"/>
    </source>
</evidence>
<organism evidence="2 3">
    <name type="scientific">Actinacidiphila epipremni</name>
    <dbReference type="NCBI Taxonomy" id="2053013"/>
    <lineage>
        <taxon>Bacteria</taxon>
        <taxon>Bacillati</taxon>
        <taxon>Actinomycetota</taxon>
        <taxon>Actinomycetes</taxon>
        <taxon>Kitasatosporales</taxon>
        <taxon>Streptomycetaceae</taxon>
        <taxon>Actinacidiphila</taxon>
    </lineage>
</organism>
<feature type="region of interest" description="Disordered" evidence="1">
    <location>
        <begin position="1"/>
        <end position="35"/>
    </location>
</feature>
<reference evidence="2 3" key="1">
    <citation type="submission" date="2020-03" db="EMBL/GenBank/DDBJ databases">
        <title>WGS of actinomycetes isolated from Thailand.</title>
        <authorList>
            <person name="Thawai C."/>
        </authorList>
    </citation>
    <scope>NUCLEOTIDE SEQUENCE [LARGE SCALE GENOMIC DNA]</scope>
    <source>
        <strain evidence="2 3">PRB2-1</strain>
    </source>
</reference>
<name>A0ABX0ZJV8_9ACTN</name>
<evidence type="ECO:0000313" key="3">
    <source>
        <dbReference type="Proteomes" id="UP000734511"/>
    </source>
</evidence>
<accession>A0ABX0ZJV8</accession>
<dbReference type="EMBL" id="JAATEJ010000001">
    <property type="protein sequence ID" value="NJP41948.1"/>
    <property type="molecule type" value="Genomic_DNA"/>
</dbReference>
<proteinExistence type="predicted"/>
<evidence type="ECO:0000313" key="2">
    <source>
        <dbReference type="EMBL" id="NJP41948.1"/>
    </source>
</evidence>
<sequence>MSQEHQGRPAREGDEARTERPRRPARLTFEPGDVVDSGGDRFFELESMEDPRELLARATELEHAFRTAAERAAEFQAVAAAQLTDARRFDRLSIADLAGRAGWSEDYAKKMAEWGRGLIAGGGVTP</sequence>
<feature type="compositionally biased region" description="Basic and acidic residues" evidence="1">
    <location>
        <begin position="1"/>
        <end position="22"/>
    </location>
</feature>
<keyword evidence="3" id="KW-1185">Reference proteome</keyword>
<dbReference type="Proteomes" id="UP000734511">
    <property type="component" value="Unassembled WGS sequence"/>
</dbReference>
<comment type="caution">
    <text evidence="2">The sequence shown here is derived from an EMBL/GenBank/DDBJ whole genome shotgun (WGS) entry which is preliminary data.</text>
</comment>
<gene>
    <name evidence="2" type="ORF">HCN08_00725</name>
</gene>
<dbReference type="RefSeq" id="WP_167980819.1">
    <property type="nucleotide sequence ID" value="NZ_JAATEJ010000001.1"/>
</dbReference>
<protein>
    <submittedName>
        <fullName evidence="2">Uncharacterized protein</fullName>
    </submittedName>
</protein>